<feature type="transmembrane region" description="Helical" evidence="1">
    <location>
        <begin position="90"/>
        <end position="111"/>
    </location>
</feature>
<sequence length="253" mass="29051">MAVESCGDIYALPEDCIANALSLTSPKDACRLHIPLRLPIRHRLGSLFAFRLSRHHFALHRRPRFVACQHRICVSFYFPVSHRSRTQSKVICILVQYVNLIGLSIVFFFFLKRSFSLEKWSGKKCYVLAARDLFIVWARGDSDTPQYWQWISLPESRFAEVAELLSVWWFEIRGKISMKMLSPNTNYAAYLVFKCRATLYGFDDQIAKGNVGSAGQESQTLKIGLDESVAIEGATEYPKRRDDGWKLSWASIL</sequence>
<keyword evidence="3" id="KW-1185">Reference proteome</keyword>
<name>A0AAV6W5U7_9LAMI</name>
<dbReference type="PANTHER" id="PTHR32278">
    <property type="entry name" value="F-BOX DOMAIN-CONTAINING PROTEIN"/>
    <property type="match status" value="1"/>
</dbReference>
<comment type="caution">
    <text evidence="2">The sequence shown here is derived from an EMBL/GenBank/DDBJ whole genome shotgun (WGS) entry which is preliminary data.</text>
</comment>
<accession>A0AAV6W5U7</accession>
<dbReference type="AlphaFoldDB" id="A0AAV6W5U7"/>
<proteinExistence type="predicted"/>
<keyword evidence="1" id="KW-0812">Transmembrane</keyword>
<evidence type="ECO:0000256" key="1">
    <source>
        <dbReference type="SAM" id="Phobius"/>
    </source>
</evidence>
<dbReference type="Proteomes" id="UP000826271">
    <property type="component" value="Unassembled WGS sequence"/>
</dbReference>
<organism evidence="2 3">
    <name type="scientific">Buddleja alternifolia</name>
    <dbReference type="NCBI Taxonomy" id="168488"/>
    <lineage>
        <taxon>Eukaryota</taxon>
        <taxon>Viridiplantae</taxon>
        <taxon>Streptophyta</taxon>
        <taxon>Embryophyta</taxon>
        <taxon>Tracheophyta</taxon>
        <taxon>Spermatophyta</taxon>
        <taxon>Magnoliopsida</taxon>
        <taxon>eudicotyledons</taxon>
        <taxon>Gunneridae</taxon>
        <taxon>Pentapetalae</taxon>
        <taxon>asterids</taxon>
        <taxon>lamiids</taxon>
        <taxon>Lamiales</taxon>
        <taxon>Scrophulariaceae</taxon>
        <taxon>Buddlejeae</taxon>
        <taxon>Buddleja</taxon>
    </lineage>
</organism>
<reference evidence="2" key="1">
    <citation type="submission" date="2019-10" db="EMBL/GenBank/DDBJ databases">
        <authorList>
            <person name="Zhang R."/>
            <person name="Pan Y."/>
            <person name="Wang J."/>
            <person name="Ma R."/>
            <person name="Yu S."/>
        </authorList>
    </citation>
    <scope>NUCLEOTIDE SEQUENCE</scope>
    <source>
        <strain evidence="2">LA-IB0</strain>
        <tissue evidence="2">Leaf</tissue>
    </source>
</reference>
<dbReference type="PANTHER" id="PTHR32278:SF111">
    <property type="entry name" value="F-BOX PROTEIN PP2-B12-RELATED"/>
    <property type="match status" value="1"/>
</dbReference>
<dbReference type="Pfam" id="PF14299">
    <property type="entry name" value="PP2"/>
    <property type="match status" value="1"/>
</dbReference>
<protein>
    <submittedName>
        <fullName evidence="2">Uncharacterized protein</fullName>
    </submittedName>
</protein>
<evidence type="ECO:0000313" key="3">
    <source>
        <dbReference type="Proteomes" id="UP000826271"/>
    </source>
</evidence>
<evidence type="ECO:0000313" key="2">
    <source>
        <dbReference type="EMBL" id="KAG8363802.1"/>
    </source>
</evidence>
<dbReference type="InterPro" id="IPR025886">
    <property type="entry name" value="PP2-like"/>
</dbReference>
<dbReference type="EMBL" id="WHWC01000019">
    <property type="protein sequence ID" value="KAG8363802.1"/>
    <property type="molecule type" value="Genomic_DNA"/>
</dbReference>
<gene>
    <name evidence="2" type="ORF">BUALT_Bualt19G0060200</name>
</gene>
<keyword evidence="1" id="KW-1133">Transmembrane helix</keyword>
<keyword evidence="1" id="KW-0472">Membrane</keyword>